<name>A0A6S6SCX3_9BACT</name>
<feature type="chain" id="PRO_5028141008" description="DUF333 domain-containing protein" evidence="1">
    <location>
        <begin position="18"/>
        <end position="92"/>
    </location>
</feature>
<keyword evidence="1" id="KW-0732">Signal</keyword>
<evidence type="ECO:0000256" key="1">
    <source>
        <dbReference type="SAM" id="SignalP"/>
    </source>
</evidence>
<dbReference type="AlphaFoldDB" id="A0A6S6SCX3"/>
<evidence type="ECO:0008006" key="3">
    <source>
        <dbReference type="Google" id="ProtNLM"/>
    </source>
</evidence>
<evidence type="ECO:0000313" key="2">
    <source>
        <dbReference type="EMBL" id="CAA6802874.1"/>
    </source>
</evidence>
<protein>
    <recommendedName>
        <fullName evidence="3">DUF333 domain-containing protein</fullName>
    </recommendedName>
</protein>
<organism evidence="2">
    <name type="scientific">uncultured Campylobacterales bacterium</name>
    <dbReference type="NCBI Taxonomy" id="352960"/>
    <lineage>
        <taxon>Bacteria</taxon>
        <taxon>Pseudomonadati</taxon>
        <taxon>Campylobacterota</taxon>
        <taxon>Epsilonproteobacteria</taxon>
        <taxon>Campylobacterales</taxon>
        <taxon>environmental samples</taxon>
    </lineage>
</organism>
<accession>A0A6S6SCX3</accession>
<dbReference type="EMBL" id="CACVAW010000010">
    <property type="protein sequence ID" value="CAA6802874.1"/>
    <property type="molecule type" value="Genomic_DNA"/>
</dbReference>
<feature type="signal peptide" evidence="1">
    <location>
        <begin position="1"/>
        <end position="17"/>
    </location>
</feature>
<proteinExistence type="predicted"/>
<gene>
    <name evidence="2" type="ORF">HELGO_WM2597</name>
</gene>
<reference evidence="2" key="1">
    <citation type="submission" date="2020-01" db="EMBL/GenBank/DDBJ databases">
        <authorList>
            <person name="Meier V. D."/>
            <person name="Meier V D."/>
        </authorList>
    </citation>
    <scope>NUCLEOTIDE SEQUENCE</scope>
    <source>
        <strain evidence="2">HLG_WM_MAG_12</strain>
    </source>
</reference>
<sequence>MKKIVLILAFAFTYVIACGNCGCDSQSFSNNNEKKEKRQPPIEAISICENKEEGSSCEIITRRGENVAGTCQTTPDDKYFACVPKNHKRPQK</sequence>